<keyword evidence="1" id="KW-1133">Transmembrane helix</keyword>
<proteinExistence type="predicted"/>
<evidence type="ECO:0000313" key="3">
    <source>
        <dbReference type="Proteomes" id="UP000008289"/>
    </source>
</evidence>
<dbReference type="KEGG" id="det:DET1578"/>
<dbReference type="InParanoid" id="Q3Z674"/>
<keyword evidence="1" id="KW-0472">Membrane</keyword>
<evidence type="ECO:0000256" key="1">
    <source>
        <dbReference type="SAM" id="Phobius"/>
    </source>
</evidence>
<keyword evidence="3" id="KW-1185">Reference proteome</keyword>
<dbReference type="AlphaFoldDB" id="Q3Z674"/>
<dbReference type="Proteomes" id="UP000008289">
    <property type="component" value="Chromosome"/>
</dbReference>
<keyword evidence="1" id="KW-0812">Transmembrane</keyword>
<sequence length="100" mass="11765">MVFIRGNQPDLFRLLRWITFFSGVLFLVPLLFVLAPLETWEVTELPKLRLHPVALHSGQTWGVSRLSTFRLTSNTWLHLAQLNSYIAMPIFLLKHLYRIF</sequence>
<dbReference type="EMBL" id="CP000027">
    <property type="protein sequence ID" value="AAW39173.1"/>
    <property type="molecule type" value="Genomic_DNA"/>
</dbReference>
<dbReference type="HOGENOM" id="CLU_2301182_0_0_0"/>
<protein>
    <submittedName>
        <fullName evidence="2">Uncharacterized protein</fullName>
    </submittedName>
</protein>
<accession>Q3Z674</accession>
<reference evidence="2 3" key="1">
    <citation type="journal article" date="2005" name="Science">
        <title>Genome sequence of the PCE-dechlorinating bacterium Dehalococcoides ethenogenes.</title>
        <authorList>
            <person name="Seshadri R."/>
            <person name="Adrian L."/>
            <person name="Fouts D.E."/>
            <person name="Eisen J.A."/>
            <person name="Phillippy A.M."/>
            <person name="Methe B.A."/>
            <person name="Ward N.L."/>
            <person name="Nelson W.C."/>
            <person name="Deboy R.T."/>
            <person name="Khouri H.M."/>
            <person name="Kolonay J.F."/>
            <person name="Dodson R.J."/>
            <person name="Daugherty S.C."/>
            <person name="Brinkac L.M."/>
            <person name="Sullivan S.A."/>
            <person name="Madupu R."/>
            <person name="Nelson K.E."/>
            <person name="Kang K.H."/>
            <person name="Impraim M."/>
            <person name="Tran K."/>
            <person name="Robinson J.M."/>
            <person name="Forberger H.A."/>
            <person name="Fraser C.M."/>
            <person name="Zinder S.H."/>
            <person name="Heidelberg J.F."/>
        </authorList>
    </citation>
    <scope>NUCLEOTIDE SEQUENCE [LARGE SCALE GENOMIC DNA]</scope>
    <source>
        <strain evidence="3">ATCC BAA-2266 / KCTC 15142 / 195</strain>
    </source>
</reference>
<organism evidence="2 3">
    <name type="scientific">Dehalococcoides mccartyi (strain ATCC BAA-2266 / KCTC 15142 / 195)</name>
    <name type="common">Dehalococcoides ethenogenes (strain 195)</name>
    <dbReference type="NCBI Taxonomy" id="243164"/>
    <lineage>
        <taxon>Bacteria</taxon>
        <taxon>Bacillati</taxon>
        <taxon>Chloroflexota</taxon>
        <taxon>Dehalococcoidia</taxon>
        <taxon>Dehalococcoidales</taxon>
        <taxon>Dehalococcoidaceae</taxon>
        <taxon>Dehalococcoides</taxon>
    </lineage>
</organism>
<gene>
    <name evidence="2" type="ordered locus">DET1578</name>
</gene>
<feature type="transmembrane region" description="Helical" evidence="1">
    <location>
        <begin position="14"/>
        <end position="37"/>
    </location>
</feature>
<name>Q3Z674_DEHM1</name>
<feature type="transmembrane region" description="Helical" evidence="1">
    <location>
        <begin position="76"/>
        <end position="97"/>
    </location>
</feature>
<dbReference type="STRING" id="243164.DET1578"/>
<evidence type="ECO:0000313" key="2">
    <source>
        <dbReference type="EMBL" id="AAW39173.1"/>
    </source>
</evidence>